<evidence type="ECO:0000313" key="2">
    <source>
        <dbReference type="EMBL" id="KAL1549087.1"/>
    </source>
</evidence>
<evidence type="ECO:0000313" key="3">
    <source>
        <dbReference type="Proteomes" id="UP001567538"/>
    </source>
</evidence>
<protein>
    <submittedName>
        <fullName evidence="2">Uncharacterized protein</fullName>
    </submittedName>
</protein>
<gene>
    <name evidence="2" type="ORF">AAHA92_17233</name>
</gene>
<feature type="compositionally biased region" description="Basic and acidic residues" evidence="1">
    <location>
        <begin position="47"/>
        <end position="58"/>
    </location>
</feature>
<accession>A0ABD1GY53</accession>
<feature type="compositionally biased region" description="Polar residues" evidence="1">
    <location>
        <begin position="27"/>
        <end position="45"/>
    </location>
</feature>
<keyword evidence="3" id="KW-1185">Reference proteome</keyword>
<name>A0ABD1GY53_SALDI</name>
<evidence type="ECO:0000256" key="1">
    <source>
        <dbReference type="SAM" id="MobiDB-lite"/>
    </source>
</evidence>
<organism evidence="2 3">
    <name type="scientific">Salvia divinorum</name>
    <name type="common">Maria pastora</name>
    <name type="synonym">Diviner's sage</name>
    <dbReference type="NCBI Taxonomy" id="28513"/>
    <lineage>
        <taxon>Eukaryota</taxon>
        <taxon>Viridiplantae</taxon>
        <taxon>Streptophyta</taxon>
        <taxon>Embryophyta</taxon>
        <taxon>Tracheophyta</taxon>
        <taxon>Spermatophyta</taxon>
        <taxon>Magnoliopsida</taxon>
        <taxon>eudicotyledons</taxon>
        <taxon>Gunneridae</taxon>
        <taxon>Pentapetalae</taxon>
        <taxon>asterids</taxon>
        <taxon>lamiids</taxon>
        <taxon>Lamiales</taxon>
        <taxon>Lamiaceae</taxon>
        <taxon>Nepetoideae</taxon>
        <taxon>Mentheae</taxon>
        <taxon>Salviinae</taxon>
        <taxon>Salvia</taxon>
        <taxon>Salvia subgen. Calosphace</taxon>
    </lineage>
</organism>
<comment type="caution">
    <text evidence="2">The sequence shown here is derived from an EMBL/GenBank/DDBJ whole genome shotgun (WGS) entry which is preliminary data.</text>
</comment>
<feature type="region of interest" description="Disordered" evidence="1">
    <location>
        <begin position="17"/>
        <end position="58"/>
    </location>
</feature>
<proteinExistence type="predicted"/>
<dbReference type="Proteomes" id="UP001567538">
    <property type="component" value="Unassembled WGS sequence"/>
</dbReference>
<sequence length="84" mass="9467">MSAEELQVFWALEKERNEENSQKRKLQQLNTPTRQAQSRKSNTGRWLNHDNGDLDGARGCRKEAVQRDAGFTNSSNGGGWCLCG</sequence>
<reference evidence="2 3" key="1">
    <citation type="submission" date="2024-06" db="EMBL/GenBank/DDBJ databases">
        <title>A chromosome level genome sequence of Diviner's sage (Salvia divinorum).</title>
        <authorList>
            <person name="Ford S.A."/>
            <person name="Ro D.-K."/>
            <person name="Ness R.W."/>
            <person name="Phillips M.A."/>
        </authorList>
    </citation>
    <scope>NUCLEOTIDE SEQUENCE [LARGE SCALE GENOMIC DNA]</scope>
    <source>
        <strain evidence="2">SAF-2024a</strain>
        <tissue evidence="2">Leaf</tissue>
    </source>
</reference>
<dbReference type="EMBL" id="JBEAFC010000007">
    <property type="protein sequence ID" value="KAL1549087.1"/>
    <property type="molecule type" value="Genomic_DNA"/>
</dbReference>
<dbReference type="AlphaFoldDB" id="A0ABD1GY53"/>